<dbReference type="OMA" id="HTSIMGC"/>
<dbReference type="PANTHER" id="PTHR47074">
    <property type="entry name" value="BNAC02G40300D PROTEIN"/>
    <property type="match status" value="1"/>
</dbReference>
<accession>A0A151QNC6</accession>
<evidence type="ECO:0008006" key="3">
    <source>
        <dbReference type="Google" id="ProtNLM"/>
    </source>
</evidence>
<dbReference type="EMBL" id="KQ485659">
    <property type="protein sequence ID" value="KYP31803.1"/>
    <property type="molecule type" value="Genomic_DNA"/>
</dbReference>
<gene>
    <name evidence="1" type="ORF">KK1_047700</name>
</gene>
<dbReference type="Proteomes" id="UP000075243">
    <property type="component" value="Unassembled WGS sequence"/>
</dbReference>
<protein>
    <recommendedName>
        <fullName evidence="3">RNase H type-1 domain-containing protein</fullName>
    </recommendedName>
</protein>
<organism evidence="1 2">
    <name type="scientific">Cajanus cajan</name>
    <name type="common">Pigeon pea</name>
    <name type="synonym">Cajanus indicus</name>
    <dbReference type="NCBI Taxonomy" id="3821"/>
    <lineage>
        <taxon>Eukaryota</taxon>
        <taxon>Viridiplantae</taxon>
        <taxon>Streptophyta</taxon>
        <taxon>Embryophyta</taxon>
        <taxon>Tracheophyta</taxon>
        <taxon>Spermatophyta</taxon>
        <taxon>Magnoliopsida</taxon>
        <taxon>eudicotyledons</taxon>
        <taxon>Gunneridae</taxon>
        <taxon>Pentapetalae</taxon>
        <taxon>rosids</taxon>
        <taxon>fabids</taxon>
        <taxon>Fabales</taxon>
        <taxon>Fabaceae</taxon>
        <taxon>Papilionoideae</taxon>
        <taxon>50 kb inversion clade</taxon>
        <taxon>NPAAA clade</taxon>
        <taxon>indigoferoid/millettioid clade</taxon>
        <taxon>Phaseoleae</taxon>
        <taxon>Cajanus</taxon>
    </lineage>
</organism>
<sequence>MNNNIKELKLLKSFLLPCRGRRVDQLVEVRWTPPSTGWIKCNTDGAFSTYSSSAACRIIFRDSKANLVGCLAELVVAKSTLELEVLAIIHVVQIA</sequence>
<reference evidence="1" key="1">
    <citation type="journal article" date="2012" name="Nat. Biotechnol.">
        <title>Draft genome sequence of pigeonpea (Cajanus cajan), an orphan legume crop of resource-poor farmers.</title>
        <authorList>
            <person name="Varshney R.K."/>
            <person name="Chen W."/>
            <person name="Li Y."/>
            <person name="Bharti A.K."/>
            <person name="Saxena R.K."/>
            <person name="Schlueter J.A."/>
            <person name="Donoghue M.T."/>
            <person name="Azam S."/>
            <person name="Fan G."/>
            <person name="Whaley A.M."/>
            <person name="Farmer A.D."/>
            <person name="Sheridan J."/>
            <person name="Iwata A."/>
            <person name="Tuteja R."/>
            <person name="Penmetsa R.V."/>
            <person name="Wu W."/>
            <person name="Upadhyaya H.D."/>
            <person name="Yang S.P."/>
            <person name="Shah T."/>
            <person name="Saxena K.B."/>
            <person name="Michael T."/>
            <person name="McCombie W.R."/>
            <person name="Yang B."/>
            <person name="Zhang G."/>
            <person name="Yang H."/>
            <person name="Wang J."/>
            <person name="Spillane C."/>
            <person name="Cook D.R."/>
            <person name="May G.D."/>
            <person name="Xu X."/>
            <person name="Jackson S.A."/>
        </authorList>
    </citation>
    <scope>NUCLEOTIDE SEQUENCE [LARGE SCALE GENOMIC DNA]</scope>
</reference>
<dbReference type="PANTHER" id="PTHR47074:SF11">
    <property type="entry name" value="REVERSE TRANSCRIPTASE-LIKE PROTEIN"/>
    <property type="match status" value="1"/>
</dbReference>
<dbReference type="InterPro" id="IPR052929">
    <property type="entry name" value="RNase_H-like_EbsB-rel"/>
</dbReference>
<name>A0A151QNC6_CAJCA</name>
<evidence type="ECO:0000313" key="2">
    <source>
        <dbReference type="Proteomes" id="UP000075243"/>
    </source>
</evidence>
<evidence type="ECO:0000313" key="1">
    <source>
        <dbReference type="EMBL" id="KYP31803.1"/>
    </source>
</evidence>
<keyword evidence="2" id="KW-1185">Reference proteome</keyword>
<dbReference type="Gramene" id="C.cajan_47838.t">
    <property type="protein sequence ID" value="C.cajan_47838.t.cds1"/>
    <property type="gene ID" value="C.cajan_47838"/>
</dbReference>
<proteinExistence type="predicted"/>
<dbReference type="AlphaFoldDB" id="A0A151QNC6"/>